<sequence length="390" mass="45102">MSLFFCITTLYRKFKRDGFIYVPKYAMSFLLFAIYAIIVNVYTGAYQLYEESAVRYCFINYNISLVYILLIIENVNIRFSIEPLLYKLLNFIFGVALAVIVVQYLVDPYFFARKDLLAKITFLDSSTRLTSIFSWIGSNTYGVSLPFIYAYLLYKNASKKTFVIYILLGLVYALLTQTRYVILSVLIITLYSVFQNKKNTVRFIFFALVAYFILVNFGNSFFDFDAFISNRIFENDARSAESASSYGRILSYYAFLQAFPDSPIWGQGEALTRSLKIYLGDIPVIHIGYLQYLYAFGIFGMSLFVRAYYQLIKRLRMLSKATGNYSVLVGIVAYLVANTTFVWFRLFDFGFIVTYFILISQSKLASKVDEVETPELDVKATTKQRSIVWS</sequence>
<keyword evidence="2 5" id="KW-0812">Transmembrane</keyword>
<keyword evidence="3 5" id="KW-1133">Transmembrane helix</keyword>
<evidence type="ECO:0000256" key="5">
    <source>
        <dbReference type="SAM" id="Phobius"/>
    </source>
</evidence>
<feature type="transmembrane region" description="Helical" evidence="5">
    <location>
        <begin position="164"/>
        <end position="191"/>
    </location>
</feature>
<feature type="transmembrane region" description="Helical" evidence="5">
    <location>
        <begin position="331"/>
        <end position="358"/>
    </location>
</feature>
<comment type="subcellular location">
    <subcellularLocation>
        <location evidence="1">Membrane</location>
        <topology evidence="1">Multi-pass membrane protein</topology>
    </subcellularLocation>
</comment>
<proteinExistence type="predicted"/>
<evidence type="ECO:0000256" key="1">
    <source>
        <dbReference type="ARBA" id="ARBA00004141"/>
    </source>
</evidence>
<evidence type="ECO:0000313" key="7">
    <source>
        <dbReference type="EMBL" id="GAA3966117.1"/>
    </source>
</evidence>
<feature type="transmembrane region" description="Helical" evidence="5">
    <location>
        <begin position="132"/>
        <end position="152"/>
    </location>
</feature>
<feature type="transmembrane region" description="Helical" evidence="5">
    <location>
        <begin position="84"/>
        <end position="106"/>
    </location>
</feature>
<feature type="transmembrane region" description="Helical" evidence="5">
    <location>
        <begin position="21"/>
        <end position="41"/>
    </location>
</feature>
<dbReference type="Pfam" id="PF04932">
    <property type="entry name" value="Wzy_C"/>
    <property type="match status" value="1"/>
</dbReference>
<dbReference type="Proteomes" id="UP001500742">
    <property type="component" value="Unassembled WGS sequence"/>
</dbReference>
<gene>
    <name evidence="7" type="ORF">GCM10022210_13280</name>
</gene>
<feature type="domain" description="O-antigen ligase-related" evidence="6">
    <location>
        <begin position="165"/>
        <end position="305"/>
    </location>
</feature>
<feature type="transmembrane region" description="Helical" evidence="5">
    <location>
        <begin position="203"/>
        <end position="222"/>
    </location>
</feature>
<reference evidence="8" key="1">
    <citation type="journal article" date="2019" name="Int. J. Syst. Evol. Microbiol.">
        <title>The Global Catalogue of Microorganisms (GCM) 10K type strain sequencing project: providing services to taxonomists for standard genome sequencing and annotation.</title>
        <authorList>
            <consortium name="The Broad Institute Genomics Platform"/>
            <consortium name="The Broad Institute Genome Sequencing Center for Infectious Disease"/>
            <person name="Wu L."/>
            <person name="Ma J."/>
        </authorList>
    </citation>
    <scope>NUCLEOTIDE SEQUENCE [LARGE SCALE GENOMIC DNA]</scope>
    <source>
        <strain evidence="8">JCM 16601</strain>
    </source>
</reference>
<feature type="transmembrane region" description="Helical" evidence="5">
    <location>
        <begin position="53"/>
        <end position="72"/>
    </location>
</feature>
<evidence type="ECO:0000259" key="6">
    <source>
        <dbReference type="Pfam" id="PF04932"/>
    </source>
</evidence>
<dbReference type="EMBL" id="BAAAZC010000009">
    <property type="protein sequence ID" value="GAA3966117.1"/>
    <property type="molecule type" value="Genomic_DNA"/>
</dbReference>
<evidence type="ECO:0000256" key="2">
    <source>
        <dbReference type="ARBA" id="ARBA00022692"/>
    </source>
</evidence>
<organism evidence="7 8">
    <name type="scientific">Mucilaginibacter dorajii</name>
    <dbReference type="NCBI Taxonomy" id="692994"/>
    <lineage>
        <taxon>Bacteria</taxon>
        <taxon>Pseudomonadati</taxon>
        <taxon>Bacteroidota</taxon>
        <taxon>Sphingobacteriia</taxon>
        <taxon>Sphingobacteriales</taxon>
        <taxon>Sphingobacteriaceae</taxon>
        <taxon>Mucilaginibacter</taxon>
    </lineage>
</organism>
<dbReference type="InterPro" id="IPR007016">
    <property type="entry name" value="O-antigen_ligase-rel_domated"/>
</dbReference>
<protein>
    <recommendedName>
        <fullName evidence="6">O-antigen ligase-related domain-containing protein</fullName>
    </recommendedName>
</protein>
<name>A0ABP7PIQ0_9SPHI</name>
<comment type="caution">
    <text evidence="7">The sequence shown here is derived from an EMBL/GenBank/DDBJ whole genome shotgun (WGS) entry which is preliminary data.</text>
</comment>
<evidence type="ECO:0000313" key="8">
    <source>
        <dbReference type="Proteomes" id="UP001500742"/>
    </source>
</evidence>
<accession>A0ABP7PIQ0</accession>
<keyword evidence="8" id="KW-1185">Reference proteome</keyword>
<evidence type="ECO:0000256" key="3">
    <source>
        <dbReference type="ARBA" id="ARBA00022989"/>
    </source>
</evidence>
<evidence type="ECO:0000256" key="4">
    <source>
        <dbReference type="ARBA" id="ARBA00023136"/>
    </source>
</evidence>
<feature type="transmembrane region" description="Helical" evidence="5">
    <location>
        <begin position="292"/>
        <end position="311"/>
    </location>
</feature>
<keyword evidence="4 5" id="KW-0472">Membrane</keyword>